<comment type="caution">
    <text evidence="1">The sequence shown here is derived from an EMBL/GenBank/DDBJ whole genome shotgun (WGS) entry which is preliminary data.</text>
</comment>
<proteinExistence type="predicted"/>
<dbReference type="EMBL" id="QZEW01000027">
    <property type="protein sequence ID" value="RJL18158.1"/>
    <property type="molecule type" value="Genomic_DNA"/>
</dbReference>
<dbReference type="Proteomes" id="UP000283587">
    <property type="component" value="Unassembled WGS sequence"/>
</dbReference>
<name>A0A419A8J2_9RHOB</name>
<dbReference type="AlphaFoldDB" id="A0A419A8J2"/>
<accession>A0A419A8J2</accession>
<protein>
    <submittedName>
        <fullName evidence="1">Uncharacterized protein</fullName>
    </submittedName>
</protein>
<organism evidence="1 2">
    <name type="scientific">Paracoccus siganidrum</name>
    <dbReference type="NCBI Taxonomy" id="1276757"/>
    <lineage>
        <taxon>Bacteria</taxon>
        <taxon>Pseudomonadati</taxon>
        <taxon>Pseudomonadota</taxon>
        <taxon>Alphaproteobacteria</taxon>
        <taxon>Rhodobacterales</taxon>
        <taxon>Paracoccaceae</taxon>
        <taxon>Paracoccus</taxon>
    </lineage>
</organism>
<sequence length="101" mass="12004">MKRELIDFDKRWFVKFKKFQDDLFDYYRSSVVGDVLDVKFSTIASGDFSRVLAFLAVDHVDLEPKKARMHSANILSRYKPEYHDEIMETLEEIGHPEWVSE</sequence>
<evidence type="ECO:0000313" key="1">
    <source>
        <dbReference type="EMBL" id="RJL18158.1"/>
    </source>
</evidence>
<keyword evidence="2" id="KW-1185">Reference proteome</keyword>
<gene>
    <name evidence="1" type="ORF">D3P05_07970</name>
</gene>
<evidence type="ECO:0000313" key="2">
    <source>
        <dbReference type="Proteomes" id="UP000283587"/>
    </source>
</evidence>
<reference evidence="2" key="1">
    <citation type="submission" date="2018-09" db="EMBL/GenBank/DDBJ databases">
        <title>Paracoccus onubensis nov. sp. a moderate halophilic bacterium isolated from Gruta de las Maravillas (Aracena, Spain).</title>
        <authorList>
            <person name="Jurado V."/>
            <person name="Gutierrez-Patricio S."/>
            <person name="Gonzalez-Pimentel J.L."/>
            <person name="Miller A.Z."/>
            <person name="Laiz L."/>
            <person name="Saiz-Jimenez C."/>
        </authorList>
    </citation>
    <scope>NUCLEOTIDE SEQUENCE [LARGE SCALE GENOMIC DNA]</scope>
    <source>
        <strain evidence="2">DSM 26381</strain>
    </source>
</reference>